<dbReference type="AlphaFoldDB" id="A0A919ESU4"/>
<dbReference type="Gene3D" id="3.30.2010.10">
    <property type="entry name" value="Metalloproteases ('zincins'), catalytic domain"/>
    <property type="match status" value="1"/>
</dbReference>
<dbReference type="PANTHER" id="PTHR30399:SF1">
    <property type="entry name" value="UTP PYROPHOSPHATASE"/>
    <property type="match status" value="1"/>
</dbReference>
<reference evidence="2" key="1">
    <citation type="journal article" date="2014" name="Int. J. Syst. Evol. Microbiol.">
        <title>Complete genome sequence of Corynebacterium casei LMG S-19264T (=DSM 44701T), isolated from a smear-ripened cheese.</title>
        <authorList>
            <consortium name="US DOE Joint Genome Institute (JGI-PGF)"/>
            <person name="Walter F."/>
            <person name="Albersmeier A."/>
            <person name="Kalinowski J."/>
            <person name="Ruckert C."/>
        </authorList>
    </citation>
    <scope>NUCLEOTIDE SEQUENCE</scope>
    <source>
        <strain evidence="2">JCM 4122</strain>
    </source>
</reference>
<name>A0A919ESU4_STRFL</name>
<gene>
    <name evidence="2" type="ORF">GCM10017667_68230</name>
</gene>
<evidence type="ECO:0000313" key="3">
    <source>
        <dbReference type="Proteomes" id="UP000632849"/>
    </source>
</evidence>
<dbReference type="Pfam" id="PF01863">
    <property type="entry name" value="YgjP-like"/>
    <property type="match status" value="1"/>
</dbReference>
<evidence type="ECO:0000313" key="2">
    <source>
        <dbReference type="EMBL" id="GHG22631.1"/>
    </source>
</evidence>
<comment type="caution">
    <text evidence="2">The sequence shown here is derived from an EMBL/GenBank/DDBJ whole genome shotgun (WGS) entry which is preliminary data.</text>
</comment>
<accession>A0A919ESU4</accession>
<dbReference type="PANTHER" id="PTHR30399">
    <property type="entry name" value="UNCHARACTERIZED PROTEIN YGJP"/>
    <property type="match status" value="1"/>
</dbReference>
<keyword evidence="3" id="KW-1185">Reference proteome</keyword>
<organism evidence="2 3">
    <name type="scientific">Streptomyces filamentosus</name>
    <name type="common">Streptomyces roseosporus</name>
    <dbReference type="NCBI Taxonomy" id="67294"/>
    <lineage>
        <taxon>Bacteria</taxon>
        <taxon>Bacillati</taxon>
        <taxon>Actinomycetota</taxon>
        <taxon>Actinomycetes</taxon>
        <taxon>Kitasatosporales</taxon>
        <taxon>Streptomycetaceae</taxon>
        <taxon>Streptomyces</taxon>
    </lineage>
</organism>
<reference evidence="2" key="2">
    <citation type="submission" date="2020-09" db="EMBL/GenBank/DDBJ databases">
        <authorList>
            <person name="Sun Q."/>
            <person name="Ohkuma M."/>
        </authorList>
    </citation>
    <scope>NUCLEOTIDE SEQUENCE</scope>
    <source>
        <strain evidence="2">JCM 4122</strain>
    </source>
</reference>
<dbReference type="InterPro" id="IPR002725">
    <property type="entry name" value="YgjP-like_metallopeptidase"/>
</dbReference>
<protein>
    <recommendedName>
        <fullName evidence="1">YgjP-like metallopeptidase domain-containing protein</fullName>
    </recommendedName>
</protein>
<dbReference type="Proteomes" id="UP000632849">
    <property type="component" value="Unassembled WGS sequence"/>
</dbReference>
<feature type="domain" description="YgjP-like metallopeptidase" evidence="1">
    <location>
        <begin position="41"/>
        <end position="253"/>
    </location>
</feature>
<dbReference type="InterPro" id="IPR053136">
    <property type="entry name" value="UTP_pyrophosphatase-like"/>
</dbReference>
<sequence length="265" mass="30276">MNPPVTSDEDLIRGVTAALEADGTLTSGTFDVVVSHRRTTHAVTTRPDGRRVVRILPTSTAAEITQFVRQNASRLEAHARQMAKRAPRHPDRRLVDGCELLWLGRTIRLHLVDTPVPVRMRQQEDGTGLLVVYRGDLERRGAQPVIDWYARAGRAWLESTAPAHWSRMRTRRRLPQLEVRDLGRCNGAIYQERAHRLTLHWAAFQLPPALLEYALVHELVHGTRPRGRSHGPEFRARLLRAMPDALIRHEQFKAAFRFLWIGTTN</sequence>
<dbReference type="EMBL" id="BNBE01000003">
    <property type="protein sequence ID" value="GHG22631.1"/>
    <property type="molecule type" value="Genomic_DNA"/>
</dbReference>
<evidence type="ECO:0000259" key="1">
    <source>
        <dbReference type="Pfam" id="PF01863"/>
    </source>
</evidence>
<proteinExistence type="predicted"/>
<dbReference type="RefSeq" id="WP_190044172.1">
    <property type="nucleotide sequence ID" value="NZ_BNBE01000003.1"/>
</dbReference>